<keyword evidence="7 11" id="KW-0443">Lipid metabolism</keyword>
<dbReference type="EC" id="2.7.7.67" evidence="11"/>
<evidence type="ECO:0000256" key="11">
    <source>
        <dbReference type="HAMAP-Rule" id="MF_01117"/>
    </source>
</evidence>
<dbReference type="AlphaFoldDB" id="A0A075LV08"/>
<keyword evidence="13" id="KW-1185">Reference proteome</keyword>
<proteinExistence type="inferred from homology"/>
<comment type="pathway">
    <text evidence="11">Membrane lipid metabolism; glycerophospholipid metabolism.</text>
</comment>
<name>A0A075LV08_9EURY</name>
<comment type="similarity">
    <text evidence="11">Belongs to the CDP-archaeol synthase family.</text>
</comment>
<dbReference type="InterPro" id="IPR032690">
    <property type="entry name" value="CarS"/>
</dbReference>
<evidence type="ECO:0000256" key="10">
    <source>
        <dbReference type="ARBA" id="ARBA00023264"/>
    </source>
</evidence>
<keyword evidence="4 11" id="KW-0812">Transmembrane</keyword>
<dbReference type="PANTHER" id="PTHR39650:SF1">
    <property type="entry name" value="CDP-ARCHAEOL SYNTHASE"/>
    <property type="match status" value="1"/>
</dbReference>
<keyword evidence="3 11" id="KW-0808">Transferase</keyword>
<dbReference type="OrthoDB" id="45383at2157"/>
<dbReference type="InterPro" id="IPR002726">
    <property type="entry name" value="CarS_archaea"/>
</dbReference>
<evidence type="ECO:0000256" key="4">
    <source>
        <dbReference type="ARBA" id="ARBA00022692"/>
    </source>
</evidence>
<evidence type="ECO:0000256" key="5">
    <source>
        <dbReference type="ARBA" id="ARBA00022842"/>
    </source>
</evidence>
<evidence type="ECO:0000256" key="3">
    <source>
        <dbReference type="ARBA" id="ARBA00022679"/>
    </source>
</evidence>
<dbReference type="RefSeq" id="WP_048165464.1">
    <property type="nucleotide sequence ID" value="NZ_CP006019.1"/>
</dbReference>
<dbReference type="GeneID" id="24842678"/>
<dbReference type="PANTHER" id="PTHR39650">
    <property type="entry name" value="CDP-ARCHAEOL SYNTHASE"/>
    <property type="match status" value="1"/>
</dbReference>
<evidence type="ECO:0000256" key="6">
    <source>
        <dbReference type="ARBA" id="ARBA00022989"/>
    </source>
</evidence>
<reference evidence="13" key="1">
    <citation type="submission" date="2013-06" db="EMBL/GenBank/DDBJ databases">
        <title>Complete Genome Sequence of Hyperthermophilic Palaeococcus pacificus DY20341T, Isolated from a Deep-Sea Hydrothermal Sediments.</title>
        <authorList>
            <person name="Zeng X."/>
            <person name="Shao Z."/>
        </authorList>
    </citation>
    <scope>NUCLEOTIDE SEQUENCE [LARGE SCALE GENOMIC DNA]</scope>
    <source>
        <strain evidence="13">DY20341</strain>
    </source>
</reference>
<evidence type="ECO:0000256" key="7">
    <source>
        <dbReference type="ARBA" id="ARBA00023098"/>
    </source>
</evidence>
<feature type="transmembrane region" description="Helical" evidence="11">
    <location>
        <begin position="79"/>
        <end position="101"/>
    </location>
</feature>
<dbReference type="GO" id="GO:0043338">
    <property type="term" value="F:CDP-2,3-bis-(O-geranylgeranyl)-sn-glycerol synthase activity"/>
    <property type="evidence" value="ECO:0007669"/>
    <property type="project" value="UniProtKB-EC"/>
</dbReference>
<reference evidence="12 13" key="2">
    <citation type="journal article" date="2015" name="Genome Announc.">
        <title>Complete Genome Sequence of Hyperthermophilic Piezophilic Archaeon Palaeococcus pacificus DY20341T, Isolated from Deep-Sea Hydrothermal Sediments.</title>
        <authorList>
            <person name="Zeng X."/>
            <person name="Jebbar M."/>
            <person name="Shao Z."/>
        </authorList>
    </citation>
    <scope>NUCLEOTIDE SEQUENCE [LARGE SCALE GENOMIC DNA]</scope>
    <source>
        <strain evidence="12 13">DY20341</strain>
    </source>
</reference>
<comment type="subcellular location">
    <subcellularLocation>
        <location evidence="11">Cell membrane</location>
        <topology evidence="11">Multi-pass membrane protein</topology>
    </subcellularLocation>
</comment>
<dbReference type="EMBL" id="CP006019">
    <property type="protein sequence ID" value="AIF69966.1"/>
    <property type="molecule type" value="Genomic_DNA"/>
</dbReference>
<dbReference type="HOGENOM" id="CLU_105710_0_0_2"/>
<organism evidence="12 13">
    <name type="scientific">Palaeococcus pacificus DY20341</name>
    <dbReference type="NCBI Taxonomy" id="1343739"/>
    <lineage>
        <taxon>Archaea</taxon>
        <taxon>Methanobacteriati</taxon>
        <taxon>Methanobacteriota</taxon>
        <taxon>Thermococci</taxon>
        <taxon>Thermococcales</taxon>
        <taxon>Thermococcaceae</taxon>
        <taxon>Palaeococcus</taxon>
    </lineage>
</organism>
<evidence type="ECO:0000256" key="8">
    <source>
        <dbReference type="ARBA" id="ARBA00023136"/>
    </source>
</evidence>
<accession>A0A075LV08</accession>
<evidence type="ECO:0000313" key="12">
    <source>
        <dbReference type="EMBL" id="AIF69966.1"/>
    </source>
</evidence>
<comment type="catalytic activity">
    <reaction evidence="11">
        <text>2,3-bis-O-(geranylgeranyl)-sn-glycerol 1-phosphate + CTP + H(+) = CDP-2,3-bis-O-(geranylgeranyl)-sn-glycerol + diphosphate</text>
        <dbReference type="Rhea" id="RHEA:25690"/>
        <dbReference type="ChEBI" id="CHEBI:15378"/>
        <dbReference type="ChEBI" id="CHEBI:33019"/>
        <dbReference type="ChEBI" id="CHEBI:37563"/>
        <dbReference type="ChEBI" id="CHEBI:58837"/>
        <dbReference type="ChEBI" id="CHEBI:58838"/>
        <dbReference type="EC" id="2.7.7.67"/>
    </reaction>
</comment>
<evidence type="ECO:0000313" key="13">
    <source>
        <dbReference type="Proteomes" id="UP000027981"/>
    </source>
</evidence>
<sequence length="168" mass="19001">MNPWLEALWYILPAYFANSSPVVFKGRTPIDFGKNFIDNKRILGDGKTWRGFFGGLTVGVLISLIQYHLIPSYYGSPYFALKLGFALSFGALLGDLIGSFIKRRANFPRGYPAIGLDQWGFLIVAMILAYPIKTIETKQVLFLLVVTPFVHWLANVFAYKVGWKSVPW</sequence>
<dbReference type="Pfam" id="PF01864">
    <property type="entry name" value="CarS-like"/>
    <property type="match status" value="1"/>
</dbReference>
<dbReference type="NCBIfam" id="NF003114">
    <property type="entry name" value="PRK04032.1"/>
    <property type="match status" value="1"/>
</dbReference>
<keyword evidence="6 11" id="KW-1133">Transmembrane helix</keyword>
<dbReference type="GO" id="GO:0046474">
    <property type="term" value="P:glycerophospholipid biosynthetic process"/>
    <property type="evidence" value="ECO:0007669"/>
    <property type="project" value="UniProtKB-UniRule"/>
</dbReference>
<dbReference type="STRING" id="1343739.PAP_07885"/>
<keyword evidence="2 11" id="KW-0444">Lipid biosynthesis</keyword>
<gene>
    <name evidence="11" type="primary">carS</name>
    <name evidence="12" type="ORF">PAP_07885</name>
</gene>
<evidence type="ECO:0000256" key="9">
    <source>
        <dbReference type="ARBA" id="ARBA00023209"/>
    </source>
</evidence>
<evidence type="ECO:0000256" key="1">
    <source>
        <dbReference type="ARBA" id="ARBA00022475"/>
    </source>
</evidence>
<protein>
    <recommendedName>
        <fullName evidence="11">CDP-archaeol synthase</fullName>
        <ecNumber evidence="11">2.7.7.67</ecNumber>
    </recommendedName>
    <alternativeName>
        <fullName evidence="11">CDP-2,3-bis-(O-geranylgeranyl)-sn-glycerol synthase</fullName>
    </alternativeName>
</protein>
<dbReference type="HAMAP" id="MF_01117">
    <property type="entry name" value="CDP_archaeol_synth"/>
    <property type="match status" value="1"/>
</dbReference>
<feature type="transmembrane region" description="Helical" evidence="11">
    <location>
        <begin position="49"/>
        <end position="67"/>
    </location>
</feature>
<dbReference type="UniPathway" id="UPA00940"/>
<keyword evidence="1 11" id="KW-1003">Cell membrane</keyword>
<feature type="transmembrane region" description="Helical" evidence="11">
    <location>
        <begin position="139"/>
        <end position="159"/>
    </location>
</feature>
<dbReference type="KEGG" id="ppac:PAP_07885"/>
<dbReference type="Proteomes" id="UP000027981">
    <property type="component" value="Chromosome"/>
</dbReference>
<keyword evidence="5 11" id="KW-0460">Magnesium</keyword>
<comment type="function">
    <text evidence="11">Catalyzes the formation of CDP-2,3-bis-(O-geranylgeranyl)-sn-glycerol (CDP-archaeol) from 2,3-bis-(O-geranylgeranyl)-sn-glycerol 1-phosphate (DGGGP) and CTP. This reaction is the third ether-bond-formation step in the biosynthesis of archaeal membrane lipids.</text>
</comment>
<keyword evidence="10 11" id="KW-1208">Phospholipid metabolism</keyword>
<dbReference type="eggNOG" id="arCOG04106">
    <property type="taxonomic scope" value="Archaea"/>
</dbReference>
<comment type="cofactor">
    <cofactor evidence="11">
        <name>Mg(2+)</name>
        <dbReference type="ChEBI" id="CHEBI:18420"/>
    </cofactor>
</comment>
<evidence type="ECO:0000256" key="2">
    <source>
        <dbReference type="ARBA" id="ARBA00022516"/>
    </source>
</evidence>
<dbReference type="GO" id="GO:0005886">
    <property type="term" value="C:plasma membrane"/>
    <property type="evidence" value="ECO:0007669"/>
    <property type="project" value="UniProtKB-SubCell"/>
</dbReference>
<keyword evidence="8 11" id="KW-0472">Membrane</keyword>
<feature type="transmembrane region" description="Helical" evidence="11">
    <location>
        <begin position="113"/>
        <end position="133"/>
    </location>
</feature>
<keyword evidence="9 11" id="KW-0594">Phospholipid biosynthesis</keyword>